<dbReference type="InterPro" id="IPR013103">
    <property type="entry name" value="RVT_2"/>
</dbReference>
<feature type="domain" description="Reverse transcriptase Ty1/copia-type" evidence="1">
    <location>
        <begin position="117"/>
        <end position="216"/>
    </location>
</feature>
<dbReference type="KEGG" id="nta:107794454"/>
<dbReference type="PaxDb" id="4097-A0A1S4A739"/>
<evidence type="ECO:0000259" key="1">
    <source>
        <dbReference type="Pfam" id="PF07727"/>
    </source>
</evidence>
<proteinExistence type="predicted"/>
<dbReference type="STRING" id="4097.A0A1S4A739"/>
<dbReference type="AlphaFoldDB" id="A0A1S4A739"/>
<reference evidence="2" key="1">
    <citation type="submission" date="2025-08" db="UniProtKB">
        <authorList>
            <consortium name="RefSeq"/>
        </authorList>
    </citation>
    <scope>IDENTIFICATION</scope>
</reference>
<sequence>MADMPYAEPAIGEATEHVDYAIEIVNGDISCETGVEVAHPWDKAPSLWLKDYVATQASSSCVYSLEKYLSYGGLSSKYQSHIAAYSIRVEPTSFNEASQDPKWIDAMKGELSTLEENKTWIITPLPLGKKAIGCKCIYKIKYKANGTVERYKARLVAKGYNQKEGLDYQETFSPVGKMVTVRVVISIAAVQDWFIDQMDVHNAFLQGDLYDKACMQIP</sequence>
<dbReference type="Pfam" id="PF07727">
    <property type="entry name" value="RVT_2"/>
    <property type="match status" value="1"/>
</dbReference>
<name>A0A1S4A739_TOBAC</name>
<gene>
    <name evidence="2" type="primary">LOC107794454</name>
</gene>
<organism evidence="2">
    <name type="scientific">Nicotiana tabacum</name>
    <name type="common">Common tobacco</name>
    <dbReference type="NCBI Taxonomy" id="4097"/>
    <lineage>
        <taxon>Eukaryota</taxon>
        <taxon>Viridiplantae</taxon>
        <taxon>Streptophyta</taxon>
        <taxon>Embryophyta</taxon>
        <taxon>Tracheophyta</taxon>
        <taxon>Spermatophyta</taxon>
        <taxon>Magnoliopsida</taxon>
        <taxon>eudicotyledons</taxon>
        <taxon>Gunneridae</taxon>
        <taxon>Pentapetalae</taxon>
        <taxon>asterids</taxon>
        <taxon>lamiids</taxon>
        <taxon>Solanales</taxon>
        <taxon>Solanaceae</taxon>
        <taxon>Nicotianoideae</taxon>
        <taxon>Nicotianeae</taxon>
        <taxon>Nicotiana</taxon>
    </lineage>
</organism>
<dbReference type="OrthoDB" id="411615at2759"/>
<dbReference type="RefSeq" id="XP_016472424.1">
    <property type="nucleotide sequence ID" value="XM_016616938.1"/>
</dbReference>
<protein>
    <submittedName>
        <fullName evidence="2">Uncharacterized mitochondrial protein AtMg00820-like</fullName>
    </submittedName>
</protein>
<evidence type="ECO:0000313" key="2">
    <source>
        <dbReference type="RefSeq" id="XP_016472424.1"/>
    </source>
</evidence>
<accession>A0A1S4A739</accession>